<evidence type="ECO:0000313" key="3">
    <source>
        <dbReference type="Proteomes" id="UP000578449"/>
    </source>
</evidence>
<evidence type="ECO:0008006" key="4">
    <source>
        <dbReference type="Google" id="ProtNLM"/>
    </source>
</evidence>
<gene>
    <name evidence="2" type="ORF">HNP84_000059</name>
</gene>
<evidence type="ECO:0000256" key="1">
    <source>
        <dbReference type="SAM" id="SignalP"/>
    </source>
</evidence>
<reference evidence="2 3" key="1">
    <citation type="submission" date="2020-08" db="EMBL/GenBank/DDBJ databases">
        <title>Genomic Encyclopedia of Type Strains, Phase IV (KMG-IV): sequencing the most valuable type-strain genomes for metagenomic binning, comparative biology and taxonomic classification.</title>
        <authorList>
            <person name="Goeker M."/>
        </authorList>
    </citation>
    <scope>NUCLEOTIDE SEQUENCE [LARGE SCALE GENOMIC DNA]</scope>
    <source>
        <strain evidence="2 3">DSM 45615</strain>
    </source>
</reference>
<dbReference type="EMBL" id="JACHGN010000001">
    <property type="protein sequence ID" value="MBB5130371.1"/>
    <property type="molecule type" value="Genomic_DNA"/>
</dbReference>
<proteinExistence type="predicted"/>
<evidence type="ECO:0000313" key="2">
    <source>
        <dbReference type="EMBL" id="MBB5130371.1"/>
    </source>
</evidence>
<accession>A0A840NXH8</accession>
<organism evidence="2 3">
    <name type="scientific">Thermocatellispora tengchongensis</name>
    <dbReference type="NCBI Taxonomy" id="1073253"/>
    <lineage>
        <taxon>Bacteria</taxon>
        <taxon>Bacillati</taxon>
        <taxon>Actinomycetota</taxon>
        <taxon>Actinomycetes</taxon>
        <taxon>Streptosporangiales</taxon>
        <taxon>Streptosporangiaceae</taxon>
        <taxon>Thermocatellispora</taxon>
    </lineage>
</organism>
<keyword evidence="1" id="KW-0732">Signal</keyword>
<name>A0A840NXH8_9ACTN</name>
<keyword evidence="3" id="KW-1185">Reference proteome</keyword>
<protein>
    <recommendedName>
        <fullName evidence="4">Outer membrane lipoprotein-sorting protein</fullName>
    </recommendedName>
</protein>
<dbReference type="Gene3D" id="2.50.20.20">
    <property type="match status" value="1"/>
</dbReference>
<feature type="chain" id="PRO_5038548348" description="Outer membrane lipoprotein-sorting protein" evidence="1">
    <location>
        <begin position="22"/>
        <end position="280"/>
    </location>
</feature>
<comment type="caution">
    <text evidence="2">The sequence shown here is derived from an EMBL/GenBank/DDBJ whole genome shotgun (WGS) entry which is preliminary data.</text>
</comment>
<dbReference type="RefSeq" id="WP_185047277.1">
    <property type="nucleotide sequence ID" value="NZ_BAABIX010000051.1"/>
</dbReference>
<sequence length="280" mass="30755">MRRWTTVAVAALIASAPAVLATPASATAAPDPVQALKRQFRPEKGVHITEVARMTYKGEASRTRVSGRIQFAATGPVAFDGTSYVVPEREDVIAPVNEPTDMTLVGRRLYLSWDGLPDGKKWVTLDLGDFFTAHDLSAQRITVLNPSVLNAMLRGRTGEPVSGGYFYQGKVTYADLYRADPKHYGSVLKALRISAPSKQTIAFKLWTSRDGLPTRLMTSETERNKRTSRSIDTRYTDWGAEVIVLAPPADETIPFDDVPLDDPEPKEILNVLPGRARDAA</sequence>
<dbReference type="AlphaFoldDB" id="A0A840NXH8"/>
<feature type="signal peptide" evidence="1">
    <location>
        <begin position="1"/>
        <end position="21"/>
    </location>
</feature>
<dbReference type="Proteomes" id="UP000578449">
    <property type="component" value="Unassembled WGS sequence"/>
</dbReference>